<accession>A0A511AX06</accession>
<dbReference type="CDD" id="cd01610">
    <property type="entry name" value="PAP2_like"/>
    <property type="match status" value="1"/>
</dbReference>
<evidence type="ECO:0000313" key="4">
    <source>
        <dbReference type="Proteomes" id="UP000321662"/>
    </source>
</evidence>
<dbReference type="OrthoDB" id="9789113at2"/>
<proteinExistence type="predicted"/>
<evidence type="ECO:0000259" key="2">
    <source>
        <dbReference type="SMART" id="SM00014"/>
    </source>
</evidence>
<dbReference type="SMART" id="SM00014">
    <property type="entry name" value="acidPPc"/>
    <property type="match status" value="1"/>
</dbReference>
<feature type="domain" description="Phosphatidic acid phosphatase type 2/haloperoxidase" evidence="2">
    <location>
        <begin position="34"/>
        <end position="144"/>
    </location>
</feature>
<dbReference type="PANTHER" id="PTHR14969">
    <property type="entry name" value="SPHINGOSINE-1-PHOSPHATE PHOSPHOHYDROLASE"/>
    <property type="match status" value="1"/>
</dbReference>
<reference evidence="3 4" key="1">
    <citation type="submission" date="2019-07" db="EMBL/GenBank/DDBJ databases">
        <title>Whole genome shotgun sequence of Alkalibacterium kapii NBRC 103247.</title>
        <authorList>
            <person name="Hosoyama A."/>
            <person name="Uohara A."/>
            <person name="Ohji S."/>
            <person name="Ichikawa N."/>
        </authorList>
    </citation>
    <scope>NUCLEOTIDE SEQUENCE [LARGE SCALE GENOMIC DNA]</scope>
    <source>
        <strain evidence="3 4">NBRC 103247</strain>
    </source>
</reference>
<name>A0A511AX06_9LACT</name>
<organism evidence="3 4">
    <name type="scientific">Alkalibacterium kapii</name>
    <dbReference type="NCBI Taxonomy" id="426704"/>
    <lineage>
        <taxon>Bacteria</taxon>
        <taxon>Bacillati</taxon>
        <taxon>Bacillota</taxon>
        <taxon>Bacilli</taxon>
        <taxon>Lactobacillales</taxon>
        <taxon>Carnobacteriaceae</taxon>
        <taxon>Alkalibacterium</taxon>
    </lineage>
</organism>
<dbReference type="RefSeq" id="WP_146924479.1">
    <property type="nucleotide sequence ID" value="NZ_BJUY01000016.1"/>
</dbReference>
<feature type="transmembrane region" description="Helical" evidence="1">
    <location>
        <begin position="36"/>
        <end position="53"/>
    </location>
</feature>
<evidence type="ECO:0000256" key="1">
    <source>
        <dbReference type="SAM" id="Phobius"/>
    </source>
</evidence>
<keyword evidence="1" id="KW-1133">Transmembrane helix</keyword>
<comment type="caution">
    <text evidence="3">The sequence shown here is derived from an EMBL/GenBank/DDBJ whole genome shotgun (WGS) entry which is preliminary data.</text>
</comment>
<feature type="transmembrane region" description="Helical" evidence="1">
    <location>
        <begin position="128"/>
        <end position="145"/>
    </location>
</feature>
<keyword evidence="1" id="KW-0812">Transmembrane</keyword>
<gene>
    <name evidence="3" type="ORF">AKA01nite_12730</name>
</gene>
<dbReference type="Pfam" id="PF01569">
    <property type="entry name" value="PAP2"/>
    <property type="match status" value="1"/>
</dbReference>
<evidence type="ECO:0000313" key="3">
    <source>
        <dbReference type="EMBL" id="GEK91651.1"/>
    </source>
</evidence>
<feature type="transmembrane region" description="Helical" evidence="1">
    <location>
        <begin position="81"/>
        <end position="99"/>
    </location>
</feature>
<dbReference type="SUPFAM" id="SSF48317">
    <property type="entry name" value="Acid phosphatase/Vanadium-dependent haloperoxidase"/>
    <property type="match status" value="1"/>
</dbReference>
<keyword evidence="1" id="KW-0472">Membrane</keyword>
<keyword evidence="4" id="KW-1185">Reference proteome</keyword>
<feature type="transmembrane region" description="Helical" evidence="1">
    <location>
        <begin position="12"/>
        <end position="30"/>
    </location>
</feature>
<dbReference type="EMBL" id="BJUY01000016">
    <property type="protein sequence ID" value="GEK91651.1"/>
    <property type="molecule type" value="Genomic_DNA"/>
</dbReference>
<dbReference type="PANTHER" id="PTHR14969:SF13">
    <property type="entry name" value="AT30094P"/>
    <property type="match status" value="1"/>
</dbReference>
<sequence>MNEKTINQLNKVVTYLIYAVYPIVLIVLLTEDDTRFWRVLFVPALSFIMVSLFRNHFNAPRPYEVTGKPPIIKKTTKGKSFPSRHVFSAFVIATSVYFITKPFGLFLFIAGLILAFLRVVGGVHFTRDVIAGALIGIIAGMIGLYW</sequence>
<dbReference type="AlphaFoldDB" id="A0A511AX06"/>
<dbReference type="Gene3D" id="1.20.144.10">
    <property type="entry name" value="Phosphatidic acid phosphatase type 2/haloperoxidase"/>
    <property type="match status" value="1"/>
</dbReference>
<dbReference type="InterPro" id="IPR036938">
    <property type="entry name" value="PAP2/HPO_sf"/>
</dbReference>
<protein>
    <submittedName>
        <fullName evidence="3">Acid phosphatase</fullName>
    </submittedName>
</protein>
<dbReference type="InterPro" id="IPR000326">
    <property type="entry name" value="PAP2/HPO"/>
</dbReference>
<dbReference type="Proteomes" id="UP000321662">
    <property type="component" value="Unassembled WGS sequence"/>
</dbReference>